<sequence length="113" mass="12683">MEADLLGMDGAEWQAPWWVLLGRWLNRGRVCAVPDCIGLAERPPYCAAHADDVRERRARLGRRRCAREGCPRPREGGPVYGGLCRGHGDEALLRERAAAGRWNVPPSPVRWRA</sequence>
<proteinExistence type="predicted"/>
<comment type="caution">
    <text evidence="1">The sequence shown here is derived from an EMBL/GenBank/DDBJ whole genome shotgun (WGS) entry which is preliminary data.</text>
</comment>
<name>A0A7W8QNG4_9ACTN</name>
<keyword evidence="2" id="KW-1185">Reference proteome</keyword>
<accession>A0A7W8QNG4</accession>
<protein>
    <submittedName>
        <fullName evidence="1">Uncharacterized protein</fullName>
    </submittedName>
</protein>
<dbReference type="RefSeq" id="WP_246528292.1">
    <property type="nucleotide sequence ID" value="NZ_BAAAJD010000075.1"/>
</dbReference>
<organism evidence="1 2">
    <name type="scientific">Nocardiopsis composta</name>
    <dbReference type="NCBI Taxonomy" id="157465"/>
    <lineage>
        <taxon>Bacteria</taxon>
        <taxon>Bacillati</taxon>
        <taxon>Actinomycetota</taxon>
        <taxon>Actinomycetes</taxon>
        <taxon>Streptosporangiales</taxon>
        <taxon>Nocardiopsidaceae</taxon>
        <taxon>Nocardiopsis</taxon>
    </lineage>
</organism>
<evidence type="ECO:0000313" key="2">
    <source>
        <dbReference type="Proteomes" id="UP000572635"/>
    </source>
</evidence>
<gene>
    <name evidence="1" type="ORF">HDA36_003781</name>
</gene>
<evidence type="ECO:0000313" key="1">
    <source>
        <dbReference type="EMBL" id="MBB5433697.1"/>
    </source>
</evidence>
<dbReference type="Proteomes" id="UP000572635">
    <property type="component" value="Unassembled WGS sequence"/>
</dbReference>
<dbReference type="EMBL" id="JACHDB010000001">
    <property type="protein sequence ID" value="MBB5433697.1"/>
    <property type="molecule type" value="Genomic_DNA"/>
</dbReference>
<reference evidence="1 2" key="1">
    <citation type="submission" date="2020-08" db="EMBL/GenBank/DDBJ databases">
        <title>Sequencing the genomes of 1000 actinobacteria strains.</title>
        <authorList>
            <person name="Klenk H.-P."/>
        </authorList>
    </citation>
    <scope>NUCLEOTIDE SEQUENCE [LARGE SCALE GENOMIC DNA]</scope>
    <source>
        <strain evidence="1 2">DSM 44551</strain>
    </source>
</reference>
<dbReference type="AlphaFoldDB" id="A0A7W8QNG4"/>